<protein>
    <recommendedName>
        <fullName evidence="3">Cell envelope-related transcriptional attenuator domain-containing protein</fullName>
    </recommendedName>
</protein>
<evidence type="ECO:0000256" key="2">
    <source>
        <dbReference type="SAM" id="MobiDB-lite"/>
    </source>
</evidence>
<organism evidence="4 5">
    <name type="scientific">Flaviflexus salsibiostraticola</name>
    <dbReference type="NCBI Taxonomy" id="1282737"/>
    <lineage>
        <taxon>Bacteria</taxon>
        <taxon>Bacillati</taxon>
        <taxon>Actinomycetota</taxon>
        <taxon>Actinomycetes</taxon>
        <taxon>Actinomycetales</taxon>
        <taxon>Actinomycetaceae</taxon>
        <taxon>Flaviflexus</taxon>
    </lineage>
</organism>
<dbReference type="InterPro" id="IPR050922">
    <property type="entry name" value="LytR/CpsA/Psr_CW_biosynth"/>
</dbReference>
<gene>
    <name evidence="4" type="ORF">EJO69_09345</name>
</gene>
<reference evidence="4 5" key="1">
    <citation type="submission" date="2018-12" db="EMBL/GenBank/DDBJ databases">
        <title>Complete genome sequence of Flaviflexus salsibiostraticola KCTC 33148.</title>
        <authorList>
            <person name="Bae J.-W."/>
        </authorList>
    </citation>
    <scope>NUCLEOTIDE SEQUENCE [LARGE SCALE GENOMIC DNA]</scope>
    <source>
        <strain evidence="4 5">KCTC 33148</strain>
    </source>
</reference>
<evidence type="ECO:0000313" key="5">
    <source>
        <dbReference type="Proteomes" id="UP000270021"/>
    </source>
</evidence>
<dbReference type="OrthoDB" id="5171929at2"/>
<sequence length="366" mass="38630">MRSSPRWADCRSCCGRTGHRPHSCGPPRSPSTHRRSSTATARMPATGRRCATRPPRESTSSSNASASSPTMRRALLLVGVLLLAACGGEELPEQAASPATESVSPSPSESAPDSDPQSEPLTVLLVGLDEDTGSQRADVILLMRADAEREHSSIMSIHRDTWVTIPGHGEGKVNAAYAFGGDELLADTVGSIYSTTVDHTVTLDFDAFVAVSEILGPITVDTADGPVELVGGEALDFVRERAALPGGDFDRVRRQQAYLAGVADALRSAGPGQRAEVMRAVAEHVTVDGRRGAAAHLLLLDLLARVEGSETTFFSSPHGGTGWSHDGQSIVLPGDIDSLADAYEGDTLDEWLETVGAETLDSRPVE</sequence>
<feature type="compositionally biased region" description="Low complexity" evidence="2">
    <location>
        <begin position="58"/>
        <end position="69"/>
    </location>
</feature>
<evidence type="ECO:0000313" key="4">
    <source>
        <dbReference type="EMBL" id="AZN30488.1"/>
    </source>
</evidence>
<evidence type="ECO:0000259" key="3">
    <source>
        <dbReference type="Pfam" id="PF03816"/>
    </source>
</evidence>
<evidence type="ECO:0000256" key="1">
    <source>
        <dbReference type="ARBA" id="ARBA00006068"/>
    </source>
</evidence>
<feature type="domain" description="Cell envelope-related transcriptional attenuator" evidence="3">
    <location>
        <begin position="136"/>
        <end position="266"/>
    </location>
</feature>
<name>A0A3Q8WUA3_9ACTO</name>
<feature type="region of interest" description="Disordered" evidence="2">
    <location>
        <begin position="15"/>
        <end position="69"/>
    </location>
</feature>
<accession>A0A3Q8WUA3</accession>
<dbReference type="Proteomes" id="UP000270021">
    <property type="component" value="Chromosome"/>
</dbReference>
<dbReference type="AlphaFoldDB" id="A0A3Q8WUA3"/>
<dbReference type="PANTHER" id="PTHR33392">
    <property type="entry name" value="POLYISOPRENYL-TEICHOIC ACID--PEPTIDOGLYCAN TEICHOIC ACID TRANSFERASE TAGU"/>
    <property type="match status" value="1"/>
</dbReference>
<dbReference type="PANTHER" id="PTHR33392:SF6">
    <property type="entry name" value="POLYISOPRENYL-TEICHOIC ACID--PEPTIDOGLYCAN TEICHOIC ACID TRANSFERASE TAGU"/>
    <property type="match status" value="1"/>
</dbReference>
<keyword evidence="5" id="KW-1185">Reference proteome</keyword>
<dbReference type="Gene3D" id="3.40.630.190">
    <property type="entry name" value="LCP protein"/>
    <property type="match status" value="1"/>
</dbReference>
<comment type="similarity">
    <text evidence="1">Belongs to the LytR/CpsA/Psr (LCP) family.</text>
</comment>
<proteinExistence type="inferred from homology"/>
<dbReference type="KEGG" id="fsl:EJO69_09345"/>
<dbReference type="EMBL" id="CP034438">
    <property type="protein sequence ID" value="AZN30488.1"/>
    <property type="molecule type" value="Genomic_DNA"/>
</dbReference>
<dbReference type="Pfam" id="PF03816">
    <property type="entry name" value="LytR_cpsA_psr"/>
    <property type="match status" value="1"/>
</dbReference>
<feature type="region of interest" description="Disordered" evidence="2">
    <location>
        <begin position="92"/>
        <end position="119"/>
    </location>
</feature>
<dbReference type="NCBIfam" id="TIGR00350">
    <property type="entry name" value="lytR_cpsA_psr"/>
    <property type="match status" value="1"/>
</dbReference>
<dbReference type="InterPro" id="IPR004474">
    <property type="entry name" value="LytR_CpsA_psr"/>
</dbReference>